<dbReference type="SUPFAM" id="SSF53850">
    <property type="entry name" value="Periplasmic binding protein-like II"/>
    <property type="match status" value="1"/>
</dbReference>
<keyword evidence="8" id="KW-1185">Reference proteome</keyword>
<evidence type="ECO:0000313" key="7">
    <source>
        <dbReference type="EMBL" id="RNB46812.1"/>
    </source>
</evidence>
<dbReference type="AlphaFoldDB" id="A0A3M8A6W4"/>
<keyword evidence="4" id="KW-0564">Palmitate</keyword>
<keyword evidence="3" id="KW-0472">Membrane</keyword>
<dbReference type="RefSeq" id="WP_122937546.1">
    <property type="nucleotide sequence ID" value="NZ_JBHSNT010000044.1"/>
</dbReference>
<dbReference type="EMBL" id="RHHB01000029">
    <property type="protein sequence ID" value="RNB46812.1"/>
    <property type="molecule type" value="Genomic_DNA"/>
</dbReference>
<evidence type="ECO:0000256" key="6">
    <source>
        <dbReference type="SAM" id="SignalP"/>
    </source>
</evidence>
<protein>
    <submittedName>
        <fullName evidence="7">Extracellular solute-binding protein</fullName>
    </submittedName>
</protein>
<keyword evidence="2 6" id="KW-0732">Signal</keyword>
<dbReference type="PROSITE" id="PS51257">
    <property type="entry name" value="PROKAR_LIPOPROTEIN"/>
    <property type="match status" value="1"/>
</dbReference>
<dbReference type="InterPro" id="IPR006059">
    <property type="entry name" value="SBP"/>
</dbReference>
<feature type="chain" id="PRO_5038347020" evidence="6">
    <location>
        <begin position="21"/>
        <end position="433"/>
    </location>
</feature>
<evidence type="ECO:0000256" key="5">
    <source>
        <dbReference type="ARBA" id="ARBA00023288"/>
    </source>
</evidence>
<evidence type="ECO:0000256" key="4">
    <source>
        <dbReference type="ARBA" id="ARBA00023139"/>
    </source>
</evidence>
<sequence length="433" mass="46701">MATRLIGGIALAATSAMLLAGCAGGGDSGDPDAIAGDITVLTQRTDIVDTVFQDYKAEFEKQYPDVNVTFEAITDYEGEVATRMNTDDYGDVLLIPNTITKDQLATYFEPLGTVDELKEQYRFVDEQSYDGQAYGVAITGNASGIVVNKKVFEAAGVTEAPTTPAEFLDALQAIKDDTDAIPLYTNYKDGWPLSQWEGNQGTPTANPDAPIHYTEIDDPWSKGEDHYLIDSLLFDAVHEGLTEEDPLTTNWEESKGLLGSGKVGAMVLGSWAVVQMQQAAEDAGGSADDIGYWPFPNQVDGAFHSTISGDYKNAVNIHSEHKAAARAWIDWFANESGYAEDQGGIAPTLDGPTPATLADFDTLGVEYVELTPAPAGKESLLTDIFNTAEIDLWGNLYRQKLVDIARGAADGDKDSYFAELNSKWADARAEVEG</sequence>
<keyword evidence="1" id="KW-1003">Cell membrane</keyword>
<dbReference type="OrthoDB" id="2060074at2"/>
<accession>A0A3M8A6W4</accession>
<feature type="signal peptide" evidence="6">
    <location>
        <begin position="1"/>
        <end position="20"/>
    </location>
</feature>
<dbReference type="InterPro" id="IPR050490">
    <property type="entry name" value="Bact_solute-bd_prot1"/>
</dbReference>
<dbReference type="PANTHER" id="PTHR43649:SF33">
    <property type="entry name" value="POLYGALACTURONAN_RHAMNOGALACTURONAN-BINDING PROTEIN YTCQ"/>
    <property type="match status" value="1"/>
</dbReference>
<comment type="caution">
    <text evidence="7">The sequence shown here is derived from an EMBL/GenBank/DDBJ whole genome shotgun (WGS) entry which is preliminary data.</text>
</comment>
<gene>
    <name evidence="7" type="ORF">EDM22_13170</name>
</gene>
<evidence type="ECO:0000313" key="8">
    <source>
        <dbReference type="Proteomes" id="UP000275048"/>
    </source>
</evidence>
<reference evidence="7 8" key="1">
    <citation type="submission" date="2018-10" db="EMBL/GenBank/DDBJ databases">
        <title>Isolation, diversity and antibacterial activity of antinobacteria from the wheat rhizosphere soil.</title>
        <authorList>
            <person name="Sun T."/>
        </authorList>
    </citation>
    <scope>NUCLEOTIDE SEQUENCE [LARGE SCALE GENOMIC DNA]</scope>
    <source>
        <strain evidence="7 8">SJ-23</strain>
    </source>
</reference>
<name>A0A3M8A6W4_9MICO</name>
<organism evidence="7 8">
    <name type="scientific">Agromyces tardus</name>
    <dbReference type="NCBI Taxonomy" id="2583849"/>
    <lineage>
        <taxon>Bacteria</taxon>
        <taxon>Bacillati</taxon>
        <taxon>Actinomycetota</taxon>
        <taxon>Actinomycetes</taxon>
        <taxon>Micrococcales</taxon>
        <taxon>Microbacteriaceae</taxon>
        <taxon>Agromyces</taxon>
    </lineage>
</organism>
<dbReference type="Gene3D" id="3.40.190.10">
    <property type="entry name" value="Periplasmic binding protein-like II"/>
    <property type="match status" value="2"/>
</dbReference>
<dbReference type="Proteomes" id="UP000275048">
    <property type="component" value="Unassembled WGS sequence"/>
</dbReference>
<dbReference type="Pfam" id="PF01547">
    <property type="entry name" value="SBP_bac_1"/>
    <property type="match status" value="1"/>
</dbReference>
<proteinExistence type="predicted"/>
<keyword evidence="5" id="KW-0449">Lipoprotein</keyword>
<evidence type="ECO:0000256" key="1">
    <source>
        <dbReference type="ARBA" id="ARBA00022475"/>
    </source>
</evidence>
<evidence type="ECO:0000256" key="2">
    <source>
        <dbReference type="ARBA" id="ARBA00022729"/>
    </source>
</evidence>
<dbReference type="PANTHER" id="PTHR43649">
    <property type="entry name" value="ARABINOSE-BINDING PROTEIN-RELATED"/>
    <property type="match status" value="1"/>
</dbReference>
<evidence type="ECO:0000256" key="3">
    <source>
        <dbReference type="ARBA" id="ARBA00023136"/>
    </source>
</evidence>